<sequence length="121" mass="13130">MPNSRNGGIASPHDKRAERQATERQEAGDPDPDCLHALPILDGRKNFILVCLDLSGERLDLVANLGINLARDCHVSSQVGNLVALLVKPMMDDGAAFMRKTLFVAEVVTQSVYAFLDAPES</sequence>
<evidence type="ECO:0000256" key="1">
    <source>
        <dbReference type="SAM" id="MobiDB-lite"/>
    </source>
</evidence>
<organism evidence="2 3">
    <name type="scientific">Mesorhizobium muleiense</name>
    <dbReference type="NCBI Taxonomy" id="1004279"/>
    <lineage>
        <taxon>Bacteria</taxon>
        <taxon>Pseudomonadati</taxon>
        <taxon>Pseudomonadota</taxon>
        <taxon>Alphaproteobacteria</taxon>
        <taxon>Hyphomicrobiales</taxon>
        <taxon>Phyllobacteriaceae</taxon>
        <taxon>Mesorhizobium</taxon>
    </lineage>
</organism>
<evidence type="ECO:0000313" key="3">
    <source>
        <dbReference type="Proteomes" id="UP000198894"/>
    </source>
</evidence>
<dbReference type="AlphaFoldDB" id="A0A1G9H217"/>
<name>A0A1G9H217_9HYPH</name>
<protein>
    <submittedName>
        <fullName evidence="2">Uncharacterized protein</fullName>
    </submittedName>
</protein>
<proteinExistence type="predicted"/>
<gene>
    <name evidence="2" type="ORF">SAMN05428953_12644</name>
</gene>
<dbReference type="Proteomes" id="UP000198894">
    <property type="component" value="Unassembled WGS sequence"/>
</dbReference>
<reference evidence="3" key="1">
    <citation type="submission" date="2016-10" db="EMBL/GenBank/DDBJ databases">
        <authorList>
            <person name="Varghese N."/>
            <person name="Submissions S."/>
        </authorList>
    </citation>
    <scope>NUCLEOTIDE SEQUENCE [LARGE SCALE GENOMIC DNA]</scope>
    <source>
        <strain evidence="3">CGMCC 1.11022</strain>
    </source>
</reference>
<evidence type="ECO:0000313" key="2">
    <source>
        <dbReference type="EMBL" id="SDL06996.1"/>
    </source>
</evidence>
<feature type="region of interest" description="Disordered" evidence="1">
    <location>
        <begin position="1"/>
        <end position="33"/>
    </location>
</feature>
<feature type="compositionally biased region" description="Basic and acidic residues" evidence="1">
    <location>
        <begin position="12"/>
        <end position="27"/>
    </location>
</feature>
<dbReference type="EMBL" id="FNEE01000026">
    <property type="protein sequence ID" value="SDL06996.1"/>
    <property type="molecule type" value="Genomic_DNA"/>
</dbReference>
<accession>A0A1G9H217</accession>
<keyword evidence="3" id="KW-1185">Reference proteome</keyword>